<proteinExistence type="predicted"/>
<evidence type="ECO:0000313" key="3">
    <source>
        <dbReference type="Proteomes" id="UP000031620"/>
    </source>
</evidence>
<feature type="domain" description="IrrE N-terminal-like" evidence="1">
    <location>
        <begin position="45"/>
        <end position="110"/>
    </location>
</feature>
<sequence length="138" mass="16409">MKNKLDKLMAQINKQTGTYNPFLIADKLNIEVHWKNIYPRPFGETFYYGEQPIIMLSNSIKDSTERYFVLAHELGHVIEHQGLSAYYTSNSRFHNKTEDEANQFAIKLLTNLYVEENEKLPDSYLELHYMYGFPNWYE</sequence>
<accession>A0A0A1H091</accession>
<evidence type="ECO:0000259" key="1">
    <source>
        <dbReference type="Pfam" id="PF06114"/>
    </source>
</evidence>
<dbReference type="Proteomes" id="UP000031620">
    <property type="component" value="Chromosome"/>
</dbReference>
<protein>
    <submittedName>
        <fullName evidence="2">Prophage protein</fullName>
    </submittedName>
</protein>
<dbReference type="EMBL" id="AP014680">
    <property type="protein sequence ID" value="BAP86679.1"/>
    <property type="molecule type" value="Genomic_DNA"/>
</dbReference>
<dbReference type="SUPFAM" id="SSF55486">
    <property type="entry name" value="Metalloproteases ('zincins'), catalytic domain"/>
    <property type="match status" value="1"/>
</dbReference>
<gene>
    <name evidence="2" type="ORF">LOOC260_121740</name>
</gene>
<dbReference type="STRING" id="1291742.LOOC260_121740"/>
<name>A0A0A1H091_9LACO</name>
<dbReference type="Gene3D" id="1.10.10.2910">
    <property type="match status" value="1"/>
</dbReference>
<reference evidence="2 3" key="1">
    <citation type="submission" date="2014-11" db="EMBL/GenBank/DDBJ databases">
        <title>Complete genome sequence and analysis of Lactobacillus hokkaidonensis LOOC260T.</title>
        <authorList>
            <person name="Tanizawa Y."/>
            <person name="Tohno M."/>
            <person name="Kaminuma E."/>
            <person name="Nakamura Y."/>
            <person name="Arita M."/>
        </authorList>
    </citation>
    <scope>NUCLEOTIDE SEQUENCE [LARGE SCALE GENOMIC DNA]</scope>
    <source>
        <strain evidence="2 3">LOOC260</strain>
    </source>
</reference>
<organism evidence="2 3">
    <name type="scientific">Paucilactobacillus hokkaidonensis JCM 18461</name>
    <dbReference type="NCBI Taxonomy" id="1291742"/>
    <lineage>
        <taxon>Bacteria</taxon>
        <taxon>Bacillati</taxon>
        <taxon>Bacillota</taxon>
        <taxon>Bacilli</taxon>
        <taxon>Lactobacillales</taxon>
        <taxon>Lactobacillaceae</taxon>
        <taxon>Paucilactobacillus</taxon>
    </lineage>
</organism>
<evidence type="ECO:0000313" key="2">
    <source>
        <dbReference type="EMBL" id="BAP86679.1"/>
    </source>
</evidence>
<dbReference type="Pfam" id="PF06114">
    <property type="entry name" value="Peptidase_M78"/>
    <property type="match status" value="1"/>
</dbReference>
<dbReference type="AlphaFoldDB" id="A0A0A1H091"/>
<dbReference type="KEGG" id="lho:LOOC260_121740"/>
<dbReference type="InterPro" id="IPR010359">
    <property type="entry name" value="IrrE_HExxH"/>
</dbReference>
<dbReference type="HOGENOM" id="CLU_122894_3_0_9"/>
<dbReference type="RefSeq" id="WP_041094921.1">
    <property type="nucleotide sequence ID" value="NZ_AP014680.1"/>
</dbReference>